<keyword evidence="2" id="KW-1185">Reference proteome</keyword>
<dbReference type="AlphaFoldDB" id="A0A5C6ET25"/>
<evidence type="ECO:0000313" key="2">
    <source>
        <dbReference type="Proteomes" id="UP000318288"/>
    </source>
</evidence>
<comment type="caution">
    <text evidence="1">The sequence shown here is derived from an EMBL/GenBank/DDBJ whole genome shotgun (WGS) entry which is preliminary data.</text>
</comment>
<gene>
    <name evidence="1" type="ORF">Poly51_37910</name>
</gene>
<protein>
    <submittedName>
        <fullName evidence="1">Uncharacterized protein</fullName>
    </submittedName>
</protein>
<dbReference type="EMBL" id="SJPW01000005">
    <property type="protein sequence ID" value="TWU50501.1"/>
    <property type="molecule type" value="Genomic_DNA"/>
</dbReference>
<evidence type="ECO:0000313" key="1">
    <source>
        <dbReference type="EMBL" id="TWU50501.1"/>
    </source>
</evidence>
<proteinExistence type="predicted"/>
<dbReference type="Proteomes" id="UP000318288">
    <property type="component" value="Unassembled WGS sequence"/>
</dbReference>
<sequence length="282" mass="31183">MSLVRIFMFGLVALPMTQSSLVRVAQADEAGVAVDAKNRVVFTEERPDWSRSWVVVSRQAYWPLCYESLDRTEEAAALIGKGKPKELTAALEKVSAWLLLAASAANTDGEEGIIGAAGRIDDAVESIASQENVPSDEKLKNLMTLALLVTAKSHVLRADTFDDDARSKRWIGSTDVKAAETKKDPELKKEIAQEALLKAKTQYRHDTEQSYRHVMVAQAYLAAAEKNSDIKFDADLLKPFDALKADTSVFEMTSYFADEIESRVTRLLTAIAAQRKSLIEKL</sequence>
<name>A0A5C6ET25_9BACT</name>
<reference evidence="1 2" key="1">
    <citation type="submission" date="2019-02" db="EMBL/GenBank/DDBJ databases">
        <title>Deep-cultivation of Planctomycetes and their phenomic and genomic characterization uncovers novel biology.</title>
        <authorList>
            <person name="Wiegand S."/>
            <person name="Jogler M."/>
            <person name="Boedeker C."/>
            <person name="Pinto D."/>
            <person name="Vollmers J."/>
            <person name="Rivas-Marin E."/>
            <person name="Kohn T."/>
            <person name="Peeters S.H."/>
            <person name="Heuer A."/>
            <person name="Rast P."/>
            <person name="Oberbeckmann S."/>
            <person name="Bunk B."/>
            <person name="Jeske O."/>
            <person name="Meyerdierks A."/>
            <person name="Storesund J.E."/>
            <person name="Kallscheuer N."/>
            <person name="Luecker S."/>
            <person name="Lage O.M."/>
            <person name="Pohl T."/>
            <person name="Merkel B.J."/>
            <person name="Hornburger P."/>
            <person name="Mueller R.-W."/>
            <person name="Bruemmer F."/>
            <person name="Labrenz M."/>
            <person name="Spormann A.M."/>
            <person name="Op Den Camp H."/>
            <person name="Overmann J."/>
            <person name="Amann R."/>
            <person name="Jetten M.S.M."/>
            <person name="Mascher T."/>
            <person name="Medema M.H."/>
            <person name="Devos D.P."/>
            <person name="Kaster A.-K."/>
            <person name="Ovreas L."/>
            <person name="Rohde M."/>
            <person name="Galperin M.Y."/>
            <person name="Jogler C."/>
        </authorList>
    </citation>
    <scope>NUCLEOTIDE SEQUENCE [LARGE SCALE GENOMIC DNA]</scope>
    <source>
        <strain evidence="1 2">Poly51</strain>
    </source>
</reference>
<organism evidence="1 2">
    <name type="scientific">Rubripirellula tenax</name>
    <dbReference type="NCBI Taxonomy" id="2528015"/>
    <lineage>
        <taxon>Bacteria</taxon>
        <taxon>Pseudomonadati</taxon>
        <taxon>Planctomycetota</taxon>
        <taxon>Planctomycetia</taxon>
        <taxon>Pirellulales</taxon>
        <taxon>Pirellulaceae</taxon>
        <taxon>Rubripirellula</taxon>
    </lineage>
</organism>
<accession>A0A5C6ET25</accession>
<dbReference type="OrthoDB" id="251381at2"/>
<dbReference type="RefSeq" id="WP_146459235.1">
    <property type="nucleotide sequence ID" value="NZ_SJPW01000005.1"/>
</dbReference>